<gene>
    <name evidence="1" type="ORF">BDN72DRAFT_671137</name>
</gene>
<dbReference type="Proteomes" id="UP000308600">
    <property type="component" value="Unassembled WGS sequence"/>
</dbReference>
<accession>A0ACD3BAC8</accession>
<dbReference type="EMBL" id="ML208267">
    <property type="protein sequence ID" value="TFK74659.1"/>
    <property type="molecule type" value="Genomic_DNA"/>
</dbReference>
<evidence type="ECO:0000313" key="2">
    <source>
        <dbReference type="Proteomes" id="UP000308600"/>
    </source>
</evidence>
<keyword evidence="2" id="KW-1185">Reference proteome</keyword>
<organism evidence="1 2">
    <name type="scientific">Pluteus cervinus</name>
    <dbReference type="NCBI Taxonomy" id="181527"/>
    <lineage>
        <taxon>Eukaryota</taxon>
        <taxon>Fungi</taxon>
        <taxon>Dikarya</taxon>
        <taxon>Basidiomycota</taxon>
        <taxon>Agaricomycotina</taxon>
        <taxon>Agaricomycetes</taxon>
        <taxon>Agaricomycetidae</taxon>
        <taxon>Agaricales</taxon>
        <taxon>Pluteineae</taxon>
        <taxon>Pluteaceae</taxon>
        <taxon>Pluteus</taxon>
    </lineage>
</organism>
<reference evidence="1 2" key="1">
    <citation type="journal article" date="2019" name="Nat. Ecol. Evol.">
        <title>Megaphylogeny resolves global patterns of mushroom evolution.</title>
        <authorList>
            <person name="Varga T."/>
            <person name="Krizsan K."/>
            <person name="Foldi C."/>
            <person name="Dima B."/>
            <person name="Sanchez-Garcia M."/>
            <person name="Sanchez-Ramirez S."/>
            <person name="Szollosi G.J."/>
            <person name="Szarkandi J.G."/>
            <person name="Papp V."/>
            <person name="Albert L."/>
            <person name="Andreopoulos W."/>
            <person name="Angelini C."/>
            <person name="Antonin V."/>
            <person name="Barry K.W."/>
            <person name="Bougher N.L."/>
            <person name="Buchanan P."/>
            <person name="Buyck B."/>
            <person name="Bense V."/>
            <person name="Catcheside P."/>
            <person name="Chovatia M."/>
            <person name="Cooper J."/>
            <person name="Damon W."/>
            <person name="Desjardin D."/>
            <person name="Finy P."/>
            <person name="Geml J."/>
            <person name="Haridas S."/>
            <person name="Hughes K."/>
            <person name="Justo A."/>
            <person name="Karasinski D."/>
            <person name="Kautmanova I."/>
            <person name="Kiss B."/>
            <person name="Kocsube S."/>
            <person name="Kotiranta H."/>
            <person name="LaButti K.M."/>
            <person name="Lechner B.E."/>
            <person name="Liimatainen K."/>
            <person name="Lipzen A."/>
            <person name="Lukacs Z."/>
            <person name="Mihaltcheva S."/>
            <person name="Morgado L.N."/>
            <person name="Niskanen T."/>
            <person name="Noordeloos M.E."/>
            <person name="Ohm R.A."/>
            <person name="Ortiz-Santana B."/>
            <person name="Ovrebo C."/>
            <person name="Racz N."/>
            <person name="Riley R."/>
            <person name="Savchenko A."/>
            <person name="Shiryaev A."/>
            <person name="Soop K."/>
            <person name="Spirin V."/>
            <person name="Szebenyi C."/>
            <person name="Tomsovsky M."/>
            <person name="Tulloss R.E."/>
            <person name="Uehling J."/>
            <person name="Grigoriev I.V."/>
            <person name="Vagvolgyi C."/>
            <person name="Papp T."/>
            <person name="Martin F.M."/>
            <person name="Miettinen O."/>
            <person name="Hibbett D.S."/>
            <person name="Nagy L.G."/>
        </authorList>
    </citation>
    <scope>NUCLEOTIDE SEQUENCE [LARGE SCALE GENOMIC DNA]</scope>
    <source>
        <strain evidence="1 2">NL-1719</strain>
    </source>
</reference>
<name>A0ACD3BAC8_9AGAR</name>
<proteinExistence type="predicted"/>
<protein>
    <submittedName>
        <fullName evidence="1">Uncharacterized protein</fullName>
    </submittedName>
</protein>
<evidence type="ECO:0000313" key="1">
    <source>
        <dbReference type="EMBL" id="TFK74659.1"/>
    </source>
</evidence>
<sequence length="305" mass="33668">MASADYTSCFVRSHSSTISDKMTRESFLSEVVAWAAGFEVYNLPPLTLSLPPKSPLLKPSQPTTLRESTSTFSTARAPTLTPPRIRVDPDPRLFDVLHSSILDIDIDFTCLNGLDDQLLYAPTSSFLDLCYEESFDQADEDDSSWDEDEYRTPLSGRSTPTQRFSPESVHDNVGMWRDVGALSSDESSEDEDTDECKTCDDDEVPWYPCQDLEDAHPVGDFTQLNGGNGILVFKTPSSLSIQDNPSFILMEPSWSVPNPNQGVNFFPIPAHLSKPTATITKPNRFAALVSSLSNRLVRSNTVAAA</sequence>